<dbReference type="Pfam" id="PF11700">
    <property type="entry name" value="ATG22"/>
    <property type="match status" value="1"/>
</dbReference>
<gene>
    <name evidence="7" type="ORF">H9871_06495</name>
</gene>
<evidence type="ECO:0000256" key="4">
    <source>
        <dbReference type="ARBA" id="ARBA00022989"/>
    </source>
</evidence>
<evidence type="ECO:0000313" key="7">
    <source>
        <dbReference type="EMBL" id="HIW99775.1"/>
    </source>
</evidence>
<comment type="subcellular location">
    <subcellularLocation>
        <location evidence="1">Endomembrane system</location>
        <topology evidence="1">Multi-pass membrane protein</topology>
    </subcellularLocation>
</comment>
<accession>A0A9D1USV6</accession>
<dbReference type="SUPFAM" id="SSF103473">
    <property type="entry name" value="MFS general substrate transporter"/>
    <property type="match status" value="1"/>
</dbReference>
<evidence type="ECO:0000313" key="8">
    <source>
        <dbReference type="Proteomes" id="UP000824151"/>
    </source>
</evidence>
<dbReference type="InterPro" id="IPR024671">
    <property type="entry name" value="Atg22-like"/>
</dbReference>
<proteinExistence type="predicted"/>
<sequence>MARHASAHSAKTPIAGYSKRKVLAWSLWDWGSASFNAVMVTFVFGTYLASEAFGADDRGTQYLANANAVGGLIIAATAPIIGMRSDRGGRRKFWLSVNTIMVCALTAACFFVRPEEGYLLLGVVLLAAGNVFFEFAEINYNAMLVDIAPRERMGRVSGIGWGAGYLGGIFLLLIAYVGFIGGESPFWFGVGDENALNIRVVALFAALWFILWALPLLLSRTRTAGTPPDGASAGRTSIVGSYRELFRTLRDLWANDRNTLIFLISSAIYRDGVGAVFAYGAILGTTVYGIDPGAVLFFGIFANVVAAVGAFLGGWLDDRLGPRPVIAASLIAMLTVGCVVYFFSDGRQLTWGGELIYDVSPQDAFWVMGLLLCFFVGPVQSASRAFLARMVTPERAGELFGLYATTGRSVSFLAPLAIGIALALTGSNDSMVLAIMAVIALGLLSLTLVKNPQPVRAYQADEG</sequence>
<feature type="transmembrane region" description="Helical" evidence="6">
    <location>
        <begin position="399"/>
        <end position="424"/>
    </location>
</feature>
<dbReference type="Proteomes" id="UP000824151">
    <property type="component" value="Unassembled WGS sequence"/>
</dbReference>
<feature type="transmembrane region" description="Helical" evidence="6">
    <location>
        <begin position="294"/>
        <end position="313"/>
    </location>
</feature>
<comment type="caution">
    <text evidence="7">The sequence shown here is derived from an EMBL/GenBank/DDBJ whole genome shotgun (WGS) entry which is preliminary data.</text>
</comment>
<keyword evidence="2" id="KW-0813">Transport</keyword>
<dbReference type="GO" id="GO:0012505">
    <property type="term" value="C:endomembrane system"/>
    <property type="evidence" value="ECO:0007669"/>
    <property type="project" value="UniProtKB-SubCell"/>
</dbReference>
<organism evidence="7 8">
    <name type="scientific">Candidatus Nesterenkonia stercoripullorum</name>
    <dbReference type="NCBI Taxonomy" id="2838701"/>
    <lineage>
        <taxon>Bacteria</taxon>
        <taxon>Bacillati</taxon>
        <taxon>Actinomycetota</taxon>
        <taxon>Actinomycetes</taxon>
        <taxon>Micrococcales</taxon>
        <taxon>Micrococcaceae</taxon>
        <taxon>Nesterenkonia</taxon>
    </lineage>
</organism>
<feature type="transmembrane region" description="Helical" evidence="6">
    <location>
        <begin position="325"/>
        <end position="344"/>
    </location>
</feature>
<feature type="transmembrane region" description="Helical" evidence="6">
    <location>
        <begin position="364"/>
        <end position="387"/>
    </location>
</feature>
<feature type="transmembrane region" description="Helical" evidence="6">
    <location>
        <begin position="93"/>
        <end position="113"/>
    </location>
</feature>
<evidence type="ECO:0000256" key="1">
    <source>
        <dbReference type="ARBA" id="ARBA00004127"/>
    </source>
</evidence>
<dbReference type="PANTHER" id="PTHR23519">
    <property type="entry name" value="AUTOPHAGY-RELATED PROTEIN 22"/>
    <property type="match status" value="1"/>
</dbReference>
<keyword evidence="3 6" id="KW-0812">Transmembrane</keyword>
<feature type="transmembrane region" description="Helical" evidence="6">
    <location>
        <begin position="62"/>
        <end position="81"/>
    </location>
</feature>
<evidence type="ECO:0000256" key="3">
    <source>
        <dbReference type="ARBA" id="ARBA00022692"/>
    </source>
</evidence>
<dbReference type="EMBL" id="DXGD01000239">
    <property type="protein sequence ID" value="HIW99775.1"/>
    <property type="molecule type" value="Genomic_DNA"/>
</dbReference>
<keyword evidence="4 6" id="KW-1133">Transmembrane helix</keyword>
<evidence type="ECO:0000256" key="5">
    <source>
        <dbReference type="ARBA" id="ARBA00023136"/>
    </source>
</evidence>
<feature type="transmembrane region" description="Helical" evidence="6">
    <location>
        <begin position="119"/>
        <end position="138"/>
    </location>
</feature>
<dbReference type="Gene3D" id="1.20.1250.20">
    <property type="entry name" value="MFS general substrate transporter like domains"/>
    <property type="match status" value="1"/>
</dbReference>
<feature type="transmembrane region" description="Helical" evidence="6">
    <location>
        <begin position="200"/>
        <end position="218"/>
    </location>
</feature>
<dbReference type="PANTHER" id="PTHR23519:SF1">
    <property type="entry name" value="AUTOPHAGY-RELATED PROTEIN 22"/>
    <property type="match status" value="1"/>
</dbReference>
<name>A0A9D1USV6_9MICC</name>
<dbReference type="InterPro" id="IPR050495">
    <property type="entry name" value="ATG22/LtaA_families"/>
</dbReference>
<feature type="transmembrane region" description="Helical" evidence="6">
    <location>
        <begin position="27"/>
        <end position="50"/>
    </location>
</feature>
<reference evidence="7" key="2">
    <citation type="submission" date="2021-04" db="EMBL/GenBank/DDBJ databases">
        <authorList>
            <person name="Gilroy R."/>
        </authorList>
    </citation>
    <scope>NUCLEOTIDE SEQUENCE</scope>
    <source>
        <strain evidence="7">ChiHejej3B27-3195</strain>
    </source>
</reference>
<evidence type="ECO:0000256" key="2">
    <source>
        <dbReference type="ARBA" id="ARBA00022448"/>
    </source>
</evidence>
<reference evidence="7" key="1">
    <citation type="journal article" date="2021" name="PeerJ">
        <title>Extensive microbial diversity within the chicken gut microbiome revealed by metagenomics and culture.</title>
        <authorList>
            <person name="Gilroy R."/>
            <person name="Ravi A."/>
            <person name="Getino M."/>
            <person name="Pursley I."/>
            <person name="Horton D.L."/>
            <person name="Alikhan N.F."/>
            <person name="Baker D."/>
            <person name="Gharbi K."/>
            <person name="Hall N."/>
            <person name="Watson M."/>
            <person name="Adriaenssens E.M."/>
            <person name="Foster-Nyarko E."/>
            <person name="Jarju S."/>
            <person name="Secka A."/>
            <person name="Antonio M."/>
            <person name="Oren A."/>
            <person name="Chaudhuri R.R."/>
            <person name="La Ragione R."/>
            <person name="Hildebrand F."/>
            <person name="Pallen M.J."/>
        </authorList>
    </citation>
    <scope>NUCLEOTIDE SEQUENCE</scope>
    <source>
        <strain evidence="7">ChiHejej3B27-3195</strain>
    </source>
</reference>
<dbReference type="InterPro" id="IPR036259">
    <property type="entry name" value="MFS_trans_sf"/>
</dbReference>
<feature type="transmembrane region" description="Helical" evidence="6">
    <location>
        <begin position="430"/>
        <end position="449"/>
    </location>
</feature>
<dbReference type="AlphaFoldDB" id="A0A9D1USV6"/>
<protein>
    <submittedName>
        <fullName evidence="7">MFS transporter</fullName>
    </submittedName>
</protein>
<feature type="transmembrane region" description="Helical" evidence="6">
    <location>
        <begin position="159"/>
        <end position="180"/>
    </location>
</feature>
<keyword evidence="5 6" id="KW-0472">Membrane</keyword>
<evidence type="ECO:0000256" key="6">
    <source>
        <dbReference type="SAM" id="Phobius"/>
    </source>
</evidence>